<dbReference type="InterPro" id="IPR014352">
    <property type="entry name" value="FERM/acyl-CoA-bd_prot_sf"/>
</dbReference>
<keyword evidence="7" id="KW-1185">Reference proteome</keyword>
<dbReference type="SUPFAM" id="SSF47027">
    <property type="entry name" value="Acyl-CoA binding protein"/>
    <property type="match status" value="1"/>
</dbReference>
<dbReference type="Pfam" id="PF00887">
    <property type="entry name" value="ACBP"/>
    <property type="match status" value="1"/>
</dbReference>
<gene>
    <name evidence="6" type="ORF">BUALT_Bualt04G0103900</name>
</gene>
<keyword evidence="4" id="KW-0472">Membrane</keyword>
<reference evidence="6" key="1">
    <citation type="submission" date="2019-10" db="EMBL/GenBank/DDBJ databases">
        <authorList>
            <person name="Zhang R."/>
            <person name="Pan Y."/>
            <person name="Wang J."/>
            <person name="Ma R."/>
            <person name="Yu S."/>
        </authorList>
    </citation>
    <scope>NUCLEOTIDE SEQUENCE</scope>
    <source>
        <strain evidence="6">LA-IB0</strain>
        <tissue evidence="6">Leaf</tissue>
    </source>
</reference>
<dbReference type="PANTHER" id="PTHR23310">
    <property type="entry name" value="ACYL-COA-BINDING PROTEIN, ACBP"/>
    <property type="match status" value="1"/>
</dbReference>
<dbReference type="InterPro" id="IPR035984">
    <property type="entry name" value="Acyl-CoA-binding_sf"/>
</dbReference>
<sequence>MDAVNILILCVVGLCVVVAYILDILEGNRKNCHESSDQRSSKTVKTRIDDDDDHEEREIVGAVWESEKQIITDNIDENPVFGEIKEDGNQVHASCEESDLCSGLLGISGNSKGNMGISGKSEGNMGISGNSEGSMGICEGEEEDFDDWEGIERSELEKVFGEGVVFMSNYKSNNNGDKIDEDLKLQLYGLSKVVLEGTCHESQPMAFNFSARSKWDAWQKLGNMSREMAMEKYVDILSKAIPWWKSGEGTEAIKDATSS</sequence>
<keyword evidence="4" id="KW-1133">Transmembrane helix</keyword>
<dbReference type="InterPro" id="IPR000582">
    <property type="entry name" value="Acyl-CoA-binding_protein"/>
</dbReference>
<evidence type="ECO:0000259" key="5">
    <source>
        <dbReference type="PROSITE" id="PS51228"/>
    </source>
</evidence>
<feature type="region of interest" description="Disordered" evidence="3">
    <location>
        <begin position="31"/>
        <end position="54"/>
    </location>
</feature>
<dbReference type="PROSITE" id="PS51228">
    <property type="entry name" value="ACB_2"/>
    <property type="match status" value="1"/>
</dbReference>
<dbReference type="GO" id="GO:0000062">
    <property type="term" value="F:fatty-acyl-CoA binding"/>
    <property type="evidence" value="ECO:0007669"/>
    <property type="project" value="InterPro"/>
</dbReference>
<evidence type="ECO:0000256" key="4">
    <source>
        <dbReference type="SAM" id="Phobius"/>
    </source>
</evidence>
<comment type="similarity">
    <text evidence="1">Belongs to the ACBP family.</text>
</comment>
<dbReference type="Gene3D" id="1.20.80.10">
    <property type="match status" value="1"/>
</dbReference>
<evidence type="ECO:0000256" key="3">
    <source>
        <dbReference type="SAM" id="MobiDB-lite"/>
    </source>
</evidence>
<protein>
    <recommendedName>
        <fullName evidence="5">ACB domain-containing protein</fullName>
    </recommendedName>
</protein>
<proteinExistence type="inferred from homology"/>
<keyword evidence="2" id="KW-0446">Lipid-binding</keyword>
<feature type="transmembrane region" description="Helical" evidence="4">
    <location>
        <begin position="6"/>
        <end position="25"/>
    </location>
</feature>
<organism evidence="6 7">
    <name type="scientific">Buddleja alternifolia</name>
    <dbReference type="NCBI Taxonomy" id="168488"/>
    <lineage>
        <taxon>Eukaryota</taxon>
        <taxon>Viridiplantae</taxon>
        <taxon>Streptophyta</taxon>
        <taxon>Embryophyta</taxon>
        <taxon>Tracheophyta</taxon>
        <taxon>Spermatophyta</taxon>
        <taxon>Magnoliopsida</taxon>
        <taxon>eudicotyledons</taxon>
        <taxon>Gunneridae</taxon>
        <taxon>Pentapetalae</taxon>
        <taxon>asterids</taxon>
        <taxon>lamiids</taxon>
        <taxon>Lamiales</taxon>
        <taxon>Scrophulariaceae</taxon>
        <taxon>Buddlejeae</taxon>
        <taxon>Buddleja</taxon>
    </lineage>
</organism>
<accession>A0AAV6XMV4</accession>
<dbReference type="EMBL" id="WHWC01000004">
    <property type="protein sequence ID" value="KAG8384299.1"/>
    <property type="molecule type" value="Genomic_DNA"/>
</dbReference>
<evidence type="ECO:0000313" key="7">
    <source>
        <dbReference type="Proteomes" id="UP000826271"/>
    </source>
</evidence>
<dbReference type="Proteomes" id="UP000826271">
    <property type="component" value="Unassembled WGS sequence"/>
</dbReference>
<feature type="domain" description="ACB" evidence="5">
    <location>
        <begin position="156"/>
        <end position="246"/>
    </location>
</feature>
<keyword evidence="4" id="KW-0812">Transmembrane</keyword>
<dbReference type="GO" id="GO:0006631">
    <property type="term" value="P:fatty acid metabolic process"/>
    <property type="evidence" value="ECO:0007669"/>
    <property type="project" value="TreeGrafter"/>
</dbReference>
<comment type="caution">
    <text evidence="6">The sequence shown here is derived from an EMBL/GenBank/DDBJ whole genome shotgun (WGS) entry which is preliminary data.</text>
</comment>
<dbReference type="PANTHER" id="PTHR23310:SF105">
    <property type="entry name" value="ACYL-COA-BINDING DOMAIN-CONTAINING PROTEIN 5"/>
    <property type="match status" value="1"/>
</dbReference>
<evidence type="ECO:0000313" key="6">
    <source>
        <dbReference type="EMBL" id="KAG8384299.1"/>
    </source>
</evidence>
<name>A0AAV6XMV4_9LAMI</name>
<evidence type="ECO:0000256" key="2">
    <source>
        <dbReference type="ARBA" id="ARBA00023121"/>
    </source>
</evidence>
<feature type="compositionally biased region" description="Basic and acidic residues" evidence="3">
    <location>
        <begin position="31"/>
        <end position="40"/>
    </location>
</feature>
<dbReference type="AlphaFoldDB" id="A0AAV6XMV4"/>
<evidence type="ECO:0000256" key="1">
    <source>
        <dbReference type="ARBA" id="ARBA00005567"/>
    </source>
</evidence>